<dbReference type="AlphaFoldDB" id="A0A1M4WNW3"/>
<sequence length="138" mass="16585">MGKVPSNYVNIFKENYSFVLEEDSYINLDMIMVVDNIEIESFHRFGKSIVSVLNEGDCKDLDYKMVLTYELNKYIKTIVDEEINREFRNVVFYIDQDIRERIEHALRKINNVEIIKEITEIIDMLINDLKENYFLKRD</sequence>
<keyword evidence="2" id="KW-1185">Reference proteome</keyword>
<dbReference type="EMBL" id="FQVM01000013">
    <property type="protein sequence ID" value="SHE82926.1"/>
    <property type="molecule type" value="Genomic_DNA"/>
</dbReference>
<reference evidence="1 2" key="1">
    <citation type="submission" date="2016-11" db="EMBL/GenBank/DDBJ databases">
        <authorList>
            <person name="Jaros S."/>
            <person name="Januszkiewicz K."/>
            <person name="Wedrychowicz H."/>
        </authorList>
    </citation>
    <scope>NUCLEOTIDE SEQUENCE [LARGE SCALE GENOMIC DNA]</scope>
    <source>
        <strain evidence="1 2">DSM 2631</strain>
    </source>
</reference>
<evidence type="ECO:0000313" key="1">
    <source>
        <dbReference type="EMBL" id="SHE82926.1"/>
    </source>
</evidence>
<accession>A0A1M4WNW3</accession>
<proteinExistence type="predicted"/>
<dbReference type="Proteomes" id="UP000184035">
    <property type="component" value="Unassembled WGS sequence"/>
</dbReference>
<dbReference type="RefSeq" id="WP_242977316.1">
    <property type="nucleotide sequence ID" value="NZ_FQVM01000013.1"/>
</dbReference>
<gene>
    <name evidence="1" type="ORF">SAMN05443638_11331</name>
</gene>
<name>A0A1M4WNW3_9CLOT</name>
<protein>
    <submittedName>
        <fullName evidence="1">Uncharacterized protein</fullName>
    </submittedName>
</protein>
<evidence type="ECO:0000313" key="2">
    <source>
        <dbReference type="Proteomes" id="UP000184035"/>
    </source>
</evidence>
<organism evidence="1 2">
    <name type="scientific">Clostridium fallax</name>
    <dbReference type="NCBI Taxonomy" id="1533"/>
    <lineage>
        <taxon>Bacteria</taxon>
        <taxon>Bacillati</taxon>
        <taxon>Bacillota</taxon>
        <taxon>Clostridia</taxon>
        <taxon>Eubacteriales</taxon>
        <taxon>Clostridiaceae</taxon>
        <taxon>Clostridium</taxon>
    </lineage>
</organism>